<dbReference type="GeneID" id="6073700"/>
<gene>
    <name evidence="1" type="ORF">LACBIDRAFT_315781</name>
</gene>
<reference evidence="1 2" key="1">
    <citation type="journal article" date="2008" name="Nature">
        <title>The genome of Laccaria bicolor provides insights into mycorrhizal symbiosis.</title>
        <authorList>
            <person name="Martin F."/>
            <person name="Aerts A."/>
            <person name="Ahren D."/>
            <person name="Brun A."/>
            <person name="Danchin E.G.J."/>
            <person name="Duchaussoy F."/>
            <person name="Gibon J."/>
            <person name="Kohler A."/>
            <person name="Lindquist E."/>
            <person name="Pereda V."/>
            <person name="Salamov A."/>
            <person name="Shapiro H.J."/>
            <person name="Wuyts J."/>
            <person name="Blaudez D."/>
            <person name="Buee M."/>
            <person name="Brokstein P."/>
            <person name="Canbaeck B."/>
            <person name="Cohen D."/>
            <person name="Courty P.E."/>
            <person name="Coutinho P.M."/>
            <person name="Delaruelle C."/>
            <person name="Detter J.C."/>
            <person name="Deveau A."/>
            <person name="DiFazio S."/>
            <person name="Duplessis S."/>
            <person name="Fraissinet-Tachet L."/>
            <person name="Lucic E."/>
            <person name="Frey-Klett P."/>
            <person name="Fourrey C."/>
            <person name="Feussner I."/>
            <person name="Gay G."/>
            <person name="Grimwood J."/>
            <person name="Hoegger P.J."/>
            <person name="Jain P."/>
            <person name="Kilaru S."/>
            <person name="Labbe J."/>
            <person name="Lin Y.C."/>
            <person name="Legue V."/>
            <person name="Le Tacon F."/>
            <person name="Marmeisse R."/>
            <person name="Melayah D."/>
            <person name="Montanini B."/>
            <person name="Muratet M."/>
            <person name="Nehls U."/>
            <person name="Niculita-Hirzel H."/>
            <person name="Oudot-Le Secq M.P."/>
            <person name="Peter M."/>
            <person name="Quesneville H."/>
            <person name="Rajashekar B."/>
            <person name="Reich M."/>
            <person name="Rouhier N."/>
            <person name="Schmutz J."/>
            <person name="Yin T."/>
            <person name="Chalot M."/>
            <person name="Henrissat B."/>
            <person name="Kuees U."/>
            <person name="Lucas S."/>
            <person name="Van de Peer Y."/>
            <person name="Podila G.K."/>
            <person name="Polle A."/>
            <person name="Pukkila P.J."/>
            <person name="Richardson P.M."/>
            <person name="Rouze P."/>
            <person name="Sanders I.R."/>
            <person name="Stajich J.E."/>
            <person name="Tunlid A."/>
            <person name="Tuskan G."/>
            <person name="Grigoriev I.V."/>
        </authorList>
    </citation>
    <scope>NUCLEOTIDE SEQUENCE [LARGE SCALE GENOMIC DNA]</scope>
    <source>
        <strain evidence="2">S238N-H82 / ATCC MYA-4686</strain>
    </source>
</reference>
<name>B0D358_LACBS</name>
<dbReference type="KEGG" id="lbc:LACBIDRAFT_315781"/>
<keyword evidence="2" id="KW-1185">Reference proteome</keyword>
<dbReference type="AlphaFoldDB" id="B0D358"/>
<organism evidence="2">
    <name type="scientific">Laccaria bicolor (strain S238N-H82 / ATCC MYA-4686)</name>
    <name type="common">Bicoloured deceiver</name>
    <name type="synonym">Laccaria laccata var. bicolor</name>
    <dbReference type="NCBI Taxonomy" id="486041"/>
    <lineage>
        <taxon>Eukaryota</taxon>
        <taxon>Fungi</taxon>
        <taxon>Dikarya</taxon>
        <taxon>Basidiomycota</taxon>
        <taxon>Agaricomycotina</taxon>
        <taxon>Agaricomycetes</taxon>
        <taxon>Agaricomycetidae</taxon>
        <taxon>Agaricales</taxon>
        <taxon>Agaricineae</taxon>
        <taxon>Hydnangiaceae</taxon>
        <taxon>Laccaria</taxon>
    </lineage>
</organism>
<evidence type="ECO:0000313" key="1">
    <source>
        <dbReference type="EMBL" id="EDR10860.1"/>
    </source>
</evidence>
<dbReference type="InParanoid" id="B0D358"/>
<proteinExistence type="predicted"/>
<dbReference type="RefSeq" id="XP_001878161.1">
    <property type="nucleotide sequence ID" value="XM_001878126.1"/>
</dbReference>
<accession>B0D358</accession>
<evidence type="ECO:0000313" key="2">
    <source>
        <dbReference type="Proteomes" id="UP000001194"/>
    </source>
</evidence>
<protein>
    <submittedName>
        <fullName evidence="1">Predicted protein</fullName>
    </submittedName>
</protein>
<dbReference type="Proteomes" id="UP000001194">
    <property type="component" value="Unassembled WGS sequence"/>
</dbReference>
<sequence length="51" mass="5520">MRNDMPGVYIRGRARAGRGVLSADVGLEHLICGCNASQRLFSGPDTIFKGR</sequence>
<dbReference type="HOGENOM" id="CLU_3106789_0_0_1"/>
<dbReference type="EMBL" id="DS547096">
    <property type="protein sequence ID" value="EDR10860.1"/>
    <property type="molecule type" value="Genomic_DNA"/>
</dbReference>